<dbReference type="VEuPathDB" id="FungiDB:NECHADRAFT_86323"/>
<dbReference type="EMBL" id="GG698922">
    <property type="protein sequence ID" value="EEU37469.1"/>
    <property type="molecule type" value="Genomic_DNA"/>
</dbReference>
<dbReference type="KEGG" id="nhe:NECHADRAFT_86323"/>
<dbReference type="PANTHER" id="PTHR10543">
    <property type="entry name" value="BETA-CAROTENE DIOXYGENASE"/>
    <property type="match status" value="1"/>
</dbReference>
<keyword evidence="7" id="KW-1185">Reference proteome</keyword>
<evidence type="ECO:0000313" key="7">
    <source>
        <dbReference type="Proteomes" id="UP000005206"/>
    </source>
</evidence>
<dbReference type="OMA" id="YCLILNA"/>
<evidence type="ECO:0000256" key="5">
    <source>
        <dbReference type="PIRSR" id="PIRSR604294-1"/>
    </source>
</evidence>
<dbReference type="Pfam" id="PF03055">
    <property type="entry name" value="RPE65"/>
    <property type="match status" value="2"/>
</dbReference>
<dbReference type="InterPro" id="IPR004294">
    <property type="entry name" value="Carotenoid_Oase"/>
</dbReference>
<dbReference type="eggNOG" id="KOG1285">
    <property type="taxonomic scope" value="Eukaryota"/>
</dbReference>
<evidence type="ECO:0000256" key="1">
    <source>
        <dbReference type="ARBA" id="ARBA00006787"/>
    </source>
</evidence>
<evidence type="ECO:0000256" key="4">
    <source>
        <dbReference type="ARBA" id="ARBA00023004"/>
    </source>
</evidence>
<dbReference type="GO" id="GO:0046872">
    <property type="term" value="F:metal ion binding"/>
    <property type="evidence" value="ECO:0007669"/>
    <property type="project" value="UniProtKB-KW"/>
</dbReference>
<accession>C7ZEW7</accession>
<keyword evidence="3" id="KW-0560">Oxidoreductase</keyword>
<gene>
    <name evidence="6" type="ORF">NECHADRAFT_86323</name>
</gene>
<protein>
    <submittedName>
        <fullName evidence="6">Uncharacterized protein</fullName>
    </submittedName>
</protein>
<organism evidence="6 7">
    <name type="scientific">Fusarium vanettenii (strain ATCC MYA-4622 / CBS 123669 / FGSC 9596 / NRRL 45880 / 77-13-4)</name>
    <name type="common">Fusarium solani subsp. pisi</name>
    <dbReference type="NCBI Taxonomy" id="660122"/>
    <lineage>
        <taxon>Eukaryota</taxon>
        <taxon>Fungi</taxon>
        <taxon>Dikarya</taxon>
        <taxon>Ascomycota</taxon>
        <taxon>Pezizomycotina</taxon>
        <taxon>Sordariomycetes</taxon>
        <taxon>Hypocreomycetidae</taxon>
        <taxon>Hypocreales</taxon>
        <taxon>Nectriaceae</taxon>
        <taxon>Fusarium</taxon>
        <taxon>Fusarium solani species complex</taxon>
        <taxon>Fusarium vanettenii</taxon>
    </lineage>
</organism>
<name>C7ZEW7_FUSV7</name>
<proteinExistence type="inferred from homology"/>
<feature type="binding site" evidence="5">
    <location>
        <position position="181"/>
    </location>
    <ligand>
        <name>Fe cation</name>
        <dbReference type="ChEBI" id="CHEBI:24875"/>
        <note>catalytic</note>
    </ligand>
</feature>
<dbReference type="PANTHER" id="PTHR10543:SF24">
    <property type="entry name" value="CAROTENOID ISOMEROOXYGENASE"/>
    <property type="match status" value="1"/>
</dbReference>
<evidence type="ECO:0000256" key="2">
    <source>
        <dbReference type="ARBA" id="ARBA00022723"/>
    </source>
</evidence>
<dbReference type="RefSeq" id="XP_003043182.1">
    <property type="nucleotide sequence ID" value="XM_003043136.1"/>
</dbReference>
<keyword evidence="4 5" id="KW-0408">Iron</keyword>
<dbReference type="GeneID" id="9665287"/>
<dbReference type="Proteomes" id="UP000005206">
    <property type="component" value="Chromosome 11"/>
</dbReference>
<keyword evidence="2 5" id="KW-0479">Metal-binding</keyword>
<feature type="binding site" evidence="5">
    <location>
        <position position="474"/>
    </location>
    <ligand>
        <name>Fe cation</name>
        <dbReference type="ChEBI" id="CHEBI:24875"/>
        <note>catalytic</note>
    </ligand>
</feature>
<dbReference type="InParanoid" id="C7ZEW7"/>
<evidence type="ECO:0000313" key="6">
    <source>
        <dbReference type="EMBL" id="EEU37469.1"/>
    </source>
</evidence>
<dbReference type="GO" id="GO:0010436">
    <property type="term" value="F:carotenoid dioxygenase activity"/>
    <property type="evidence" value="ECO:0007669"/>
    <property type="project" value="TreeGrafter"/>
</dbReference>
<comment type="similarity">
    <text evidence="1">Belongs to the carotenoid oxygenase family.</text>
</comment>
<feature type="binding site" evidence="5">
    <location>
        <position position="231"/>
    </location>
    <ligand>
        <name>Fe cation</name>
        <dbReference type="ChEBI" id="CHEBI:24875"/>
        <note>catalytic</note>
    </ligand>
</feature>
<sequence>MAAAEIGYNKFFVTEKDLKYVPPYLGNTPETTKEVKCSIVGEWPEWLDGTLIRMGSGRFTVPLSEDGSKPNAVLQHFFDGLAILHKFRMSKGQQSLYLPQGHLLPDEVNVNVVPRRGMHIPNGQNPHDIGSPAQTPEKEEVLVHTDFNVLQVCDAKTLKPKRLLTYAQINPELAGYGICAHPCKDRKRGMTFNYIIDPVTNILSIFALDYRSNPASLLWKTPLPCEPCYIHSLAMTDKFVVFIRHIMLPPTIPPTDSCSFTPSMRMTVDEKSGETNIHVDVCSYSGNYIPFREYSLSNVLDPARPYQNGTLVRYELEAVNLANIEKPGRVIVAAAIPGVASELPRISKRVSMQPGYRYVYSTAGNGGPSPGTSVTIGRLGNGLKLVQGAFFGSLAKFDWQTGTYKRWQPPNGDSCPSEPIFIGRPGSTEEDDGVVLTIVINKEGTRSFLVALDGRSFTEISRANMPQVYSLGPHGTFIEGTFGE</sequence>
<reference evidence="6 7" key="1">
    <citation type="journal article" date="2009" name="PLoS Genet.">
        <title>The genome of Nectria haematococca: contribution of supernumerary chromosomes to gene expansion.</title>
        <authorList>
            <person name="Coleman J.J."/>
            <person name="Rounsley S.D."/>
            <person name="Rodriguez-Carres M."/>
            <person name="Kuo A."/>
            <person name="Wasmann C.C."/>
            <person name="Grimwood J."/>
            <person name="Schmutz J."/>
            <person name="Taga M."/>
            <person name="White G.J."/>
            <person name="Zhou S."/>
            <person name="Schwartz D.C."/>
            <person name="Freitag M."/>
            <person name="Ma L.J."/>
            <person name="Danchin E.G."/>
            <person name="Henrissat B."/>
            <person name="Coutinho P.M."/>
            <person name="Nelson D.R."/>
            <person name="Straney D."/>
            <person name="Napoli C.A."/>
            <person name="Barker B.M."/>
            <person name="Gribskov M."/>
            <person name="Rep M."/>
            <person name="Kroken S."/>
            <person name="Molnar I."/>
            <person name="Rensing C."/>
            <person name="Kennell J.C."/>
            <person name="Zamora J."/>
            <person name="Farman M.L."/>
            <person name="Selker E.U."/>
            <person name="Salamov A."/>
            <person name="Shapiro H."/>
            <person name="Pangilinan J."/>
            <person name="Lindquist E."/>
            <person name="Lamers C."/>
            <person name="Grigoriev I.V."/>
            <person name="Geiser D.M."/>
            <person name="Covert S.F."/>
            <person name="Temporini E."/>
            <person name="Vanetten H.D."/>
        </authorList>
    </citation>
    <scope>NUCLEOTIDE SEQUENCE [LARGE SCALE GENOMIC DNA]</scope>
    <source>
        <strain evidence="7">ATCC MYA-4622 / CBS 123669 / FGSC 9596 / NRRL 45880 / 77-13-4</strain>
    </source>
</reference>
<dbReference type="AlphaFoldDB" id="C7ZEW7"/>
<dbReference type="GO" id="GO:0016121">
    <property type="term" value="P:carotene catabolic process"/>
    <property type="evidence" value="ECO:0007669"/>
    <property type="project" value="TreeGrafter"/>
</dbReference>
<evidence type="ECO:0000256" key="3">
    <source>
        <dbReference type="ARBA" id="ARBA00023002"/>
    </source>
</evidence>
<dbReference type="OrthoDB" id="407010at2759"/>
<dbReference type="HOGENOM" id="CLU_016472_7_0_1"/>
<comment type="cofactor">
    <cofactor evidence="5">
        <name>Fe(2+)</name>
        <dbReference type="ChEBI" id="CHEBI:29033"/>
    </cofactor>
    <text evidence="5">Binds 1 Fe(2+) ion per subunit.</text>
</comment>